<dbReference type="EMBL" id="JAMZEJ010000006">
    <property type="protein sequence ID" value="MCQ8241434.1"/>
    <property type="molecule type" value="Genomic_DNA"/>
</dbReference>
<sequence>MHPHPLKDIARQAGVGLATVDRVVNGRGGVRPQTARRVAQAIAELEQQTLEATLHGRRFTIDLVMDAPLRFSDAVRGALDGLLPSLLPAVLRVRHHLSERAEPGEIAAVLRAIARRGSHGVILKAPNHPITAAAIDALRGRRIPTVTLVTDVAASARVAYVGMDNRAAGETAAFLIAAWLGARPDGAGGGVLVALSSHRFLGEEEREAGFRAALARDAPAVTVTGLAEARGLDRETRALALDVLEAAPSVRAVYSIGGGNAAILSAFDALKRPCDVFVGHDLDADNRALLRSRRLQAVLHHDLARDLREACLAILRDNRALPPGPAPSLSACAVITPFNLPEE</sequence>
<dbReference type="InterPro" id="IPR000843">
    <property type="entry name" value="HTH_LacI"/>
</dbReference>
<dbReference type="SMART" id="SM00354">
    <property type="entry name" value="HTH_LACI"/>
    <property type="match status" value="1"/>
</dbReference>
<keyword evidence="2 5" id="KW-0238">DNA-binding</keyword>
<gene>
    <name evidence="5" type="ORF">NFI88_11360</name>
</gene>
<dbReference type="Gene3D" id="3.40.50.2300">
    <property type="match status" value="2"/>
</dbReference>
<dbReference type="PROSITE" id="PS00356">
    <property type="entry name" value="HTH_LACI_1"/>
    <property type="match status" value="1"/>
</dbReference>
<reference evidence="5 6" key="1">
    <citation type="submission" date="2022-06" db="EMBL/GenBank/DDBJ databases">
        <title>Rhizosaccharibacter gen. nov. sp. nov. KSS12, endophytic bacteria isolated from sugarcane.</title>
        <authorList>
            <person name="Pitiwittayakul N."/>
        </authorList>
    </citation>
    <scope>NUCLEOTIDE SEQUENCE [LARGE SCALE GENOMIC DNA]</scope>
    <source>
        <strain evidence="5 6">KSS12</strain>
    </source>
</reference>
<keyword evidence="1" id="KW-0805">Transcription regulation</keyword>
<dbReference type="InterPro" id="IPR028082">
    <property type="entry name" value="Peripla_BP_I"/>
</dbReference>
<dbReference type="PANTHER" id="PTHR30146">
    <property type="entry name" value="LACI-RELATED TRANSCRIPTIONAL REPRESSOR"/>
    <property type="match status" value="1"/>
</dbReference>
<dbReference type="GO" id="GO:0003677">
    <property type="term" value="F:DNA binding"/>
    <property type="evidence" value="ECO:0007669"/>
    <property type="project" value="UniProtKB-KW"/>
</dbReference>
<dbReference type="InterPro" id="IPR025997">
    <property type="entry name" value="SBP_2_dom"/>
</dbReference>
<organism evidence="5 6">
    <name type="scientific">Rhizosaccharibacter radicis</name>
    <dbReference type="NCBI Taxonomy" id="2782605"/>
    <lineage>
        <taxon>Bacteria</taxon>
        <taxon>Pseudomonadati</taxon>
        <taxon>Pseudomonadota</taxon>
        <taxon>Alphaproteobacteria</taxon>
        <taxon>Acetobacterales</taxon>
        <taxon>Acetobacteraceae</taxon>
        <taxon>Rhizosaccharibacter</taxon>
    </lineage>
</organism>
<dbReference type="SUPFAM" id="SSF53822">
    <property type="entry name" value="Periplasmic binding protein-like I"/>
    <property type="match status" value="1"/>
</dbReference>
<evidence type="ECO:0000313" key="6">
    <source>
        <dbReference type="Proteomes" id="UP001524547"/>
    </source>
</evidence>
<keyword evidence="3" id="KW-0804">Transcription</keyword>
<dbReference type="InterPro" id="IPR010982">
    <property type="entry name" value="Lambda_DNA-bd_dom_sf"/>
</dbReference>
<dbReference type="Pfam" id="PF13407">
    <property type="entry name" value="Peripla_BP_4"/>
    <property type="match status" value="1"/>
</dbReference>
<evidence type="ECO:0000256" key="1">
    <source>
        <dbReference type="ARBA" id="ARBA00023015"/>
    </source>
</evidence>
<evidence type="ECO:0000256" key="2">
    <source>
        <dbReference type="ARBA" id="ARBA00023125"/>
    </source>
</evidence>
<evidence type="ECO:0000259" key="4">
    <source>
        <dbReference type="PROSITE" id="PS50932"/>
    </source>
</evidence>
<dbReference type="RefSeq" id="WP_422920174.1">
    <property type="nucleotide sequence ID" value="NZ_JAMZEJ010000006.1"/>
</dbReference>
<dbReference type="CDD" id="cd06307">
    <property type="entry name" value="PBP1_sugar_binding"/>
    <property type="match status" value="1"/>
</dbReference>
<dbReference type="Proteomes" id="UP001524547">
    <property type="component" value="Unassembled WGS sequence"/>
</dbReference>
<accession>A0ABT1VYM6</accession>
<keyword evidence="6" id="KW-1185">Reference proteome</keyword>
<dbReference type="CDD" id="cd01392">
    <property type="entry name" value="HTH_LacI"/>
    <property type="match status" value="1"/>
</dbReference>
<dbReference type="PROSITE" id="PS50932">
    <property type="entry name" value="HTH_LACI_2"/>
    <property type="match status" value="1"/>
</dbReference>
<dbReference type="Pfam" id="PF00356">
    <property type="entry name" value="LacI"/>
    <property type="match status" value="1"/>
</dbReference>
<proteinExistence type="predicted"/>
<comment type="caution">
    <text evidence="5">The sequence shown here is derived from an EMBL/GenBank/DDBJ whole genome shotgun (WGS) entry which is preliminary data.</text>
</comment>
<evidence type="ECO:0000256" key="3">
    <source>
        <dbReference type="ARBA" id="ARBA00023163"/>
    </source>
</evidence>
<dbReference type="PANTHER" id="PTHR30146:SF152">
    <property type="entry name" value="TRANSCRIPTIONAL REGULATORY PROTEIN"/>
    <property type="match status" value="1"/>
</dbReference>
<dbReference type="Gene3D" id="1.10.260.40">
    <property type="entry name" value="lambda repressor-like DNA-binding domains"/>
    <property type="match status" value="1"/>
</dbReference>
<feature type="domain" description="HTH lacI-type" evidence="4">
    <location>
        <begin position="6"/>
        <end position="45"/>
    </location>
</feature>
<name>A0ABT1VYM6_9PROT</name>
<protein>
    <submittedName>
        <fullName evidence="5">LacI family DNA-binding transcriptional regulator</fullName>
    </submittedName>
</protein>
<evidence type="ECO:0000313" key="5">
    <source>
        <dbReference type="EMBL" id="MCQ8241434.1"/>
    </source>
</evidence>
<dbReference type="SUPFAM" id="SSF47413">
    <property type="entry name" value="lambda repressor-like DNA-binding domains"/>
    <property type="match status" value="1"/>
</dbReference>